<dbReference type="Proteomes" id="UP000625711">
    <property type="component" value="Unassembled WGS sequence"/>
</dbReference>
<proteinExistence type="predicted"/>
<protein>
    <submittedName>
        <fullName evidence="2">Uncharacterized protein</fullName>
    </submittedName>
</protein>
<reference evidence="2" key="1">
    <citation type="submission" date="2020-08" db="EMBL/GenBank/DDBJ databases">
        <title>Genome sequencing and assembly of the red palm weevil Rhynchophorus ferrugineus.</title>
        <authorList>
            <person name="Dias G.B."/>
            <person name="Bergman C.M."/>
            <person name="Manee M."/>
        </authorList>
    </citation>
    <scope>NUCLEOTIDE SEQUENCE</scope>
    <source>
        <strain evidence="2">AA-2017</strain>
        <tissue evidence="2">Whole larva</tissue>
    </source>
</reference>
<keyword evidence="3" id="KW-1185">Reference proteome</keyword>
<accession>A0A834M4I3</accession>
<sequence>MLPNSPVNICQFEPSDRRRTSNKSPNSSTSLSLSLSLCPLLSRFGRRFLGRLSLADKTSTSAEEVVLFHASATLPRTGSVLNTSLTPYPDRGRPPIQPGSCCKLDQWMFVSRFWSVALGSVATS</sequence>
<evidence type="ECO:0000313" key="3">
    <source>
        <dbReference type="Proteomes" id="UP000625711"/>
    </source>
</evidence>
<gene>
    <name evidence="2" type="ORF">GWI33_016892</name>
</gene>
<evidence type="ECO:0000313" key="2">
    <source>
        <dbReference type="EMBL" id="KAF7270118.1"/>
    </source>
</evidence>
<feature type="compositionally biased region" description="Low complexity" evidence="1">
    <location>
        <begin position="22"/>
        <end position="32"/>
    </location>
</feature>
<name>A0A834M4I3_RHYFE</name>
<dbReference type="EMBL" id="JAACXV010014135">
    <property type="protein sequence ID" value="KAF7270118.1"/>
    <property type="molecule type" value="Genomic_DNA"/>
</dbReference>
<evidence type="ECO:0000256" key="1">
    <source>
        <dbReference type="SAM" id="MobiDB-lite"/>
    </source>
</evidence>
<organism evidence="2 3">
    <name type="scientific">Rhynchophorus ferrugineus</name>
    <name type="common">Red palm weevil</name>
    <name type="synonym">Curculio ferrugineus</name>
    <dbReference type="NCBI Taxonomy" id="354439"/>
    <lineage>
        <taxon>Eukaryota</taxon>
        <taxon>Metazoa</taxon>
        <taxon>Ecdysozoa</taxon>
        <taxon>Arthropoda</taxon>
        <taxon>Hexapoda</taxon>
        <taxon>Insecta</taxon>
        <taxon>Pterygota</taxon>
        <taxon>Neoptera</taxon>
        <taxon>Endopterygota</taxon>
        <taxon>Coleoptera</taxon>
        <taxon>Polyphaga</taxon>
        <taxon>Cucujiformia</taxon>
        <taxon>Curculionidae</taxon>
        <taxon>Dryophthorinae</taxon>
        <taxon>Rhynchophorus</taxon>
    </lineage>
</organism>
<comment type="caution">
    <text evidence="2">The sequence shown here is derived from an EMBL/GenBank/DDBJ whole genome shotgun (WGS) entry which is preliminary data.</text>
</comment>
<feature type="region of interest" description="Disordered" evidence="1">
    <location>
        <begin position="1"/>
        <end position="32"/>
    </location>
</feature>
<dbReference type="AlphaFoldDB" id="A0A834M4I3"/>